<keyword evidence="2" id="KW-0472">Membrane</keyword>
<feature type="region of interest" description="Disordered" evidence="1">
    <location>
        <begin position="377"/>
        <end position="432"/>
    </location>
</feature>
<dbReference type="GO" id="GO:0016020">
    <property type="term" value="C:membrane"/>
    <property type="evidence" value="ECO:0007669"/>
    <property type="project" value="TreeGrafter"/>
</dbReference>
<evidence type="ECO:0000256" key="2">
    <source>
        <dbReference type="SAM" id="Phobius"/>
    </source>
</evidence>
<dbReference type="GO" id="GO:0015174">
    <property type="term" value="F:basic amino acid transmembrane transporter activity"/>
    <property type="evidence" value="ECO:0007669"/>
    <property type="project" value="TreeGrafter"/>
</dbReference>
<organism evidence="3 4">
    <name type="scientific">Betta splendens</name>
    <name type="common">Siamese fighting fish</name>
    <dbReference type="NCBI Taxonomy" id="158456"/>
    <lineage>
        <taxon>Eukaryota</taxon>
        <taxon>Metazoa</taxon>
        <taxon>Chordata</taxon>
        <taxon>Craniata</taxon>
        <taxon>Vertebrata</taxon>
        <taxon>Euteleostomi</taxon>
        <taxon>Actinopterygii</taxon>
        <taxon>Neopterygii</taxon>
        <taxon>Teleostei</taxon>
        <taxon>Neoteleostei</taxon>
        <taxon>Acanthomorphata</taxon>
        <taxon>Anabantaria</taxon>
        <taxon>Anabantiformes</taxon>
        <taxon>Anabantoidei</taxon>
        <taxon>Osphronemidae</taxon>
        <taxon>Betta</taxon>
    </lineage>
</organism>
<feature type="transmembrane region" description="Helical" evidence="2">
    <location>
        <begin position="150"/>
        <end position="168"/>
    </location>
</feature>
<proteinExistence type="predicted"/>
<evidence type="ECO:0000313" key="3">
    <source>
        <dbReference type="Proteomes" id="UP000515150"/>
    </source>
</evidence>
<dbReference type="InterPro" id="IPR051415">
    <property type="entry name" value="LAAT-1"/>
</dbReference>
<feature type="transmembrane region" description="Helical" evidence="2">
    <location>
        <begin position="45"/>
        <end position="65"/>
    </location>
</feature>
<protein>
    <submittedName>
        <fullName evidence="4">Transmembrane protein 44 isoform X2</fullName>
    </submittedName>
</protein>
<dbReference type="CTD" id="93109"/>
<sequence length="432" mass="46417">MDKRALIADDQYGGSLDTLLPRLLDFCVASFAACFSRDAGELCVPVGLCAVSVLLLLLSAPLSVYQSCRYGAQRPGASSVFLYCFIGDLCGTVGAVLSRQLHVQILVGASAAAVDAVNAASCCLPALLCRASTTERRRRLLRGRRRRQRLLAVCVLMVIAGAFLRSGLSRPSDGPVVGRRLLRVAPRCRQSPSWASATSDLLSSAAWALYAAALLLYDTRRSFLLSALPWLLSAVCCAALDLLILAAQWCRWMRGAGPQPGRLSSDTERLLGDPGIADEENAGMKRAQIRSSANTKNKSAQNVSEMGRYMDVSGRPARKICLKEVTVAKDKGVDRFPGRTVRILRVDGRSSTDTSGDSSFSSDLEWDFAEAHARWRDPTANAPAGEKLPLLERPKAAQPPHACATSGPPRTAPGAEEDGSVSVRLDEMARIV</sequence>
<keyword evidence="2" id="KW-1133">Transmembrane helix</keyword>
<feature type="transmembrane region" description="Helical" evidence="2">
    <location>
        <begin position="201"/>
        <end position="217"/>
    </location>
</feature>
<evidence type="ECO:0000256" key="1">
    <source>
        <dbReference type="SAM" id="MobiDB-lite"/>
    </source>
</evidence>
<dbReference type="AlphaFoldDB" id="A0A9W2XQW4"/>
<dbReference type="GeneID" id="114854381"/>
<dbReference type="RefSeq" id="XP_055364107.1">
    <property type="nucleotide sequence ID" value="XM_055508132.1"/>
</dbReference>
<feature type="transmembrane region" description="Helical" evidence="2">
    <location>
        <begin position="103"/>
        <end position="129"/>
    </location>
</feature>
<gene>
    <name evidence="4" type="primary">tmem44</name>
</gene>
<reference evidence="4" key="1">
    <citation type="submission" date="2025-08" db="UniProtKB">
        <authorList>
            <consortium name="RefSeq"/>
        </authorList>
    </citation>
    <scope>IDENTIFICATION</scope>
</reference>
<dbReference type="PANTHER" id="PTHR16201">
    <property type="entry name" value="SEVEN TRANSMEMBRANE PROTEIN 1-RELATED"/>
    <property type="match status" value="1"/>
</dbReference>
<accession>A0A9W2XQW4</accession>
<feature type="transmembrane region" description="Helical" evidence="2">
    <location>
        <begin position="77"/>
        <end position="97"/>
    </location>
</feature>
<keyword evidence="2 4" id="KW-0812">Transmembrane</keyword>
<dbReference type="PANTHER" id="PTHR16201:SF53">
    <property type="entry name" value="TRANSMEMBRANE PROTEIN 44"/>
    <property type="match status" value="1"/>
</dbReference>
<dbReference type="Proteomes" id="UP000515150">
    <property type="component" value="Chromosome 4"/>
</dbReference>
<keyword evidence="3" id="KW-1185">Reference proteome</keyword>
<name>A0A9W2XQW4_BETSP</name>
<feature type="transmembrane region" description="Helical" evidence="2">
    <location>
        <begin position="229"/>
        <end position="249"/>
    </location>
</feature>
<evidence type="ECO:0000313" key="4">
    <source>
        <dbReference type="RefSeq" id="XP_055364107.1"/>
    </source>
</evidence>